<gene>
    <name evidence="2" type="ORF">HPB51_008200</name>
</gene>
<reference evidence="2" key="1">
    <citation type="journal article" date="2020" name="Cell">
        <title>Large-Scale Comparative Analyses of Tick Genomes Elucidate Their Genetic Diversity and Vector Capacities.</title>
        <authorList>
            <consortium name="Tick Genome and Microbiome Consortium (TIGMIC)"/>
            <person name="Jia N."/>
            <person name="Wang J."/>
            <person name="Shi W."/>
            <person name="Du L."/>
            <person name="Sun Y."/>
            <person name="Zhan W."/>
            <person name="Jiang J.F."/>
            <person name="Wang Q."/>
            <person name="Zhang B."/>
            <person name="Ji P."/>
            <person name="Bell-Sakyi L."/>
            <person name="Cui X.M."/>
            <person name="Yuan T.T."/>
            <person name="Jiang B.G."/>
            <person name="Yang W.F."/>
            <person name="Lam T.T."/>
            <person name="Chang Q.C."/>
            <person name="Ding S.J."/>
            <person name="Wang X.J."/>
            <person name="Zhu J.G."/>
            <person name="Ruan X.D."/>
            <person name="Zhao L."/>
            <person name="Wei J.T."/>
            <person name="Ye R.Z."/>
            <person name="Que T.C."/>
            <person name="Du C.H."/>
            <person name="Zhou Y.H."/>
            <person name="Cheng J.X."/>
            <person name="Dai P.F."/>
            <person name="Guo W.B."/>
            <person name="Han X.H."/>
            <person name="Huang E.J."/>
            <person name="Li L.F."/>
            <person name="Wei W."/>
            <person name="Gao Y.C."/>
            <person name="Liu J.Z."/>
            <person name="Shao H.Z."/>
            <person name="Wang X."/>
            <person name="Wang C.C."/>
            <person name="Yang T.C."/>
            <person name="Huo Q.B."/>
            <person name="Li W."/>
            <person name="Chen H.Y."/>
            <person name="Chen S.E."/>
            <person name="Zhou L.G."/>
            <person name="Ni X.B."/>
            <person name="Tian J.H."/>
            <person name="Sheng Y."/>
            <person name="Liu T."/>
            <person name="Pan Y.S."/>
            <person name="Xia L.Y."/>
            <person name="Li J."/>
            <person name="Zhao F."/>
            <person name="Cao W.C."/>
        </authorList>
    </citation>
    <scope>NUCLEOTIDE SEQUENCE</scope>
    <source>
        <strain evidence="2">Rmic-2018</strain>
    </source>
</reference>
<feature type="region of interest" description="Disordered" evidence="1">
    <location>
        <begin position="163"/>
        <end position="192"/>
    </location>
</feature>
<organism evidence="2 3">
    <name type="scientific">Rhipicephalus microplus</name>
    <name type="common">Cattle tick</name>
    <name type="synonym">Boophilus microplus</name>
    <dbReference type="NCBI Taxonomy" id="6941"/>
    <lineage>
        <taxon>Eukaryota</taxon>
        <taxon>Metazoa</taxon>
        <taxon>Ecdysozoa</taxon>
        <taxon>Arthropoda</taxon>
        <taxon>Chelicerata</taxon>
        <taxon>Arachnida</taxon>
        <taxon>Acari</taxon>
        <taxon>Parasitiformes</taxon>
        <taxon>Ixodida</taxon>
        <taxon>Ixodoidea</taxon>
        <taxon>Ixodidae</taxon>
        <taxon>Rhipicephalinae</taxon>
        <taxon>Rhipicephalus</taxon>
        <taxon>Boophilus</taxon>
    </lineage>
</organism>
<evidence type="ECO:0000313" key="3">
    <source>
        <dbReference type="Proteomes" id="UP000821866"/>
    </source>
</evidence>
<sequence>MDSQLNIKAPKKKTVGTLDDILVSAMNVIEENAAENVPSSQVEDLIQDLTFARQASHEYVKKLKANLEDMHRDNYLLRKEISKLQIRLSMLREAPSADNHRACTPASTLSSSPNGGYEEEILIERPDLASMDISQIAENGESLLSLHSLTPLVEELRERPAPDNYYGVESVPGSSQHAAGPVTPSFGQAETN</sequence>
<keyword evidence="3" id="KW-1185">Reference proteome</keyword>
<accession>A0A9J6EGG4</accession>
<feature type="region of interest" description="Disordered" evidence="1">
    <location>
        <begin position="97"/>
        <end position="116"/>
    </location>
</feature>
<dbReference type="Proteomes" id="UP000821866">
    <property type="component" value="Chromosome 2"/>
</dbReference>
<protein>
    <submittedName>
        <fullName evidence="2">Uncharacterized protein</fullName>
    </submittedName>
</protein>
<evidence type="ECO:0000313" key="2">
    <source>
        <dbReference type="EMBL" id="KAH8033205.1"/>
    </source>
</evidence>
<dbReference type="EMBL" id="JABSTU010000004">
    <property type="protein sequence ID" value="KAH8033205.1"/>
    <property type="molecule type" value="Genomic_DNA"/>
</dbReference>
<name>A0A9J6EGG4_RHIMP</name>
<evidence type="ECO:0000256" key="1">
    <source>
        <dbReference type="SAM" id="MobiDB-lite"/>
    </source>
</evidence>
<reference evidence="2" key="2">
    <citation type="submission" date="2021-09" db="EMBL/GenBank/DDBJ databases">
        <authorList>
            <person name="Jia N."/>
            <person name="Wang J."/>
            <person name="Shi W."/>
            <person name="Du L."/>
            <person name="Sun Y."/>
            <person name="Zhan W."/>
            <person name="Jiang J."/>
            <person name="Wang Q."/>
            <person name="Zhang B."/>
            <person name="Ji P."/>
            <person name="Sakyi L.B."/>
            <person name="Cui X."/>
            <person name="Yuan T."/>
            <person name="Jiang B."/>
            <person name="Yang W."/>
            <person name="Lam T.T.-Y."/>
            <person name="Chang Q."/>
            <person name="Ding S."/>
            <person name="Wang X."/>
            <person name="Zhu J."/>
            <person name="Ruan X."/>
            <person name="Zhao L."/>
            <person name="Wei J."/>
            <person name="Que T."/>
            <person name="Du C."/>
            <person name="Cheng J."/>
            <person name="Dai P."/>
            <person name="Han X."/>
            <person name="Huang E."/>
            <person name="Gao Y."/>
            <person name="Liu J."/>
            <person name="Shao H."/>
            <person name="Ye R."/>
            <person name="Li L."/>
            <person name="Wei W."/>
            <person name="Wang X."/>
            <person name="Wang C."/>
            <person name="Huo Q."/>
            <person name="Li W."/>
            <person name="Guo W."/>
            <person name="Chen H."/>
            <person name="Chen S."/>
            <person name="Zhou L."/>
            <person name="Zhou L."/>
            <person name="Ni X."/>
            <person name="Tian J."/>
            <person name="Zhou Y."/>
            <person name="Sheng Y."/>
            <person name="Liu T."/>
            <person name="Pan Y."/>
            <person name="Xia L."/>
            <person name="Li J."/>
            <person name="Zhao F."/>
            <person name="Cao W."/>
        </authorList>
    </citation>
    <scope>NUCLEOTIDE SEQUENCE</scope>
    <source>
        <strain evidence="2">Rmic-2018</strain>
        <tissue evidence="2">Larvae</tissue>
    </source>
</reference>
<dbReference type="AlphaFoldDB" id="A0A9J6EGG4"/>
<feature type="compositionally biased region" description="Polar residues" evidence="1">
    <location>
        <begin position="105"/>
        <end position="114"/>
    </location>
</feature>
<proteinExistence type="predicted"/>
<comment type="caution">
    <text evidence="2">The sequence shown here is derived from an EMBL/GenBank/DDBJ whole genome shotgun (WGS) entry which is preliminary data.</text>
</comment>